<name>A0A212KFQ8_9BACT</name>
<keyword evidence="1" id="KW-0472">Membrane</keyword>
<feature type="transmembrane region" description="Helical" evidence="1">
    <location>
        <begin position="12"/>
        <end position="36"/>
    </location>
</feature>
<organism evidence="2">
    <name type="scientific">uncultured Dysgonomonas sp</name>
    <dbReference type="NCBI Taxonomy" id="206096"/>
    <lineage>
        <taxon>Bacteria</taxon>
        <taxon>Pseudomonadati</taxon>
        <taxon>Bacteroidota</taxon>
        <taxon>Bacteroidia</taxon>
        <taxon>Bacteroidales</taxon>
        <taxon>Dysgonomonadaceae</taxon>
        <taxon>Dysgonomonas</taxon>
        <taxon>environmental samples</taxon>
    </lineage>
</organism>
<dbReference type="EMBL" id="FLUL01000002">
    <property type="protein sequence ID" value="SBW10499.1"/>
    <property type="molecule type" value="Genomic_DNA"/>
</dbReference>
<protein>
    <submittedName>
        <fullName evidence="2">Uncharacterized protein</fullName>
    </submittedName>
</protein>
<sequence length="248" mass="28369">MYDMCEILIDILLSAAGALMWCVLITFCCMCAEHLLFKKRLRPRLTDKEIILIREVLAGHISLPQVANSGLFAGCVDRIEHIFERFITKSRQQMEQLEEIGKTLESKRFEDTLINEISMEPLPAGADIAFKDGEPASGLSYREMSGNIRSRLDKVEKEILLQAPIYAAGLPKPCRRILQKKMECNNVKDLLHLMLRVGNRKSLLKIYGIGEIYADKLETFMFGNGLIYLEGYAYKSRYEEPEKQEKPS</sequence>
<keyword evidence="1" id="KW-1133">Transmembrane helix</keyword>
<accession>A0A212KFQ8</accession>
<evidence type="ECO:0000313" key="2">
    <source>
        <dbReference type="EMBL" id="SBW10499.1"/>
    </source>
</evidence>
<reference evidence="2" key="1">
    <citation type="submission" date="2016-04" db="EMBL/GenBank/DDBJ databases">
        <authorList>
            <person name="Evans L.H."/>
            <person name="Alamgir A."/>
            <person name="Owens N."/>
            <person name="Weber N.D."/>
            <person name="Virtaneva K."/>
            <person name="Barbian K."/>
            <person name="Babar A."/>
            <person name="Rosenke K."/>
        </authorList>
    </citation>
    <scope>NUCLEOTIDE SEQUENCE</scope>
    <source>
        <strain evidence="2">86-2</strain>
    </source>
</reference>
<evidence type="ECO:0000256" key="1">
    <source>
        <dbReference type="SAM" id="Phobius"/>
    </source>
</evidence>
<gene>
    <name evidence="2" type="ORF">KL86DYS2_20104</name>
</gene>
<proteinExistence type="predicted"/>
<keyword evidence="1" id="KW-0812">Transmembrane</keyword>
<dbReference type="AlphaFoldDB" id="A0A212KFQ8"/>